<dbReference type="AlphaFoldDB" id="U5T5N3"/>
<dbReference type="GO" id="GO:0016779">
    <property type="term" value="F:nucleotidyltransferase activity"/>
    <property type="evidence" value="ECO:0007669"/>
    <property type="project" value="InterPro"/>
</dbReference>
<name>U5T5N3_9GAMM</name>
<keyword evidence="3" id="KW-1185">Reference proteome</keyword>
<dbReference type="EMBL" id="CP005990">
    <property type="protein sequence ID" value="AGY92765.1"/>
    <property type="molecule type" value="Genomic_DNA"/>
</dbReference>
<dbReference type="CDD" id="cd05403">
    <property type="entry name" value="NT_KNTase_like"/>
    <property type="match status" value="1"/>
</dbReference>
<sequence>MRLTDQQVAAIRQVVSAVCGDDATVQLFGSRLDDDARGGDVDLLVVLPEPVERPAMLSAQLSAKISRHMHGRSVDVVLSAPNLTTTPVHEIAAQEGVTLS</sequence>
<dbReference type="KEGG" id="spiu:SPICUR_09220"/>
<protein>
    <recommendedName>
        <fullName evidence="1">Polymerase nucleotidyl transferase domain-containing protein</fullName>
    </recommendedName>
</protein>
<dbReference type="InterPro" id="IPR043519">
    <property type="entry name" value="NT_sf"/>
</dbReference>
<accession>U5T5N3</accession>
<dbReference type="HOGENOM" id="CLU_164558_1_1_6"/>
<dbReference type="Pfam" id="PF01909">
    <property type="entry name" value="NTP_transf_2"/>
    <property type="match status" value="1"/>
</dbReference>
<dbReference type="SUPFAM" id="SSF81301">
    <property type="entry name" value="Nucleotidyltransferase"/>
    <property type="match status" value="1"/>
</dbReference>
<evidence type="ECO:0000259" key="1">
    <source>
        <dbReference type="Pfam" id="PF01909"/>
    </source>
</evidence>
<dbReference type="Proteomes" id="UP000017640">
    <property type="component" value="Chromosome"/>
</dbReference>
<evidence type="ECO:0000313" key="3">
    <source>
        <dbReference type="Proteomes" id="UP000017640"/>
    </source>
</evidence>
<proteinExistence type="predicted"/>
<reference evidence="2 3" key="1">
    <citation type="journal article" date="2013" name="BMC Genomics">
        <title>Genomes of "Spiribacter", a streamlined, successful halophilic bacterium.</title>
        <authorList>
            <person name="Lopez-Perez M."/>
            <person name="Ghai R."/>
            <person name="Leon M.J."/>
            <person name="Rodriguez-Olmos A."/>
            <person name="Copa-Patino J.L."/>
            <person name="Soliveri J."/>
            <person name="Sanchez-Porro C."/>
            <person name="Ventosa A."/>
            <person name="Rodriguez-Valera F."/>
        </authorList>
    </citation>
    <scope>NUCLEOTIDE SEQUENCE [LARGE SCALE GENOMIC DNA]</scope>
    <source>
        <strain evidence="2 3">UAH-SP71</strain>
    </source>
</reference>
<feature type="domain" description="Polymerase nucleotidyl transferase" evidence="1">
    <location>
        <begin position="12"/>
        <end position="77"/>
    </location>
</feature>
<dbReference type="eggNOG" id="COG1708">
    <property type="taxonomic scope" value="Bacteria"/>
</dbReference>
<organism evidence="2 3">
    <name type="scientific">Spiribacter curvatus</name>
    <dbReference type="NCBI Taxonomy" id="1335757"/>
    <lineage>
        <taxon>Bacteria</taxon>
        <taxon>Pseudomonadati</taxon>
        <taxon>Pseudomonadota</taxon>
        <taxon>Gammaproteobacteria</taxon>
        <taxon>Chromatiales</taxon>
        <taxon>Ectothiorhodospiraceae</taxon>
        <taxon>Spiribacter</taxon>
    </lineage>
</organism>
<dbReference type="RefSeq" id="WP_023368289.1">
    <property type="nucleotide sequence ID" value="NC_022664.1"/>
</dbReference>
<dbReference type="STRING" id="1335757.SPICUR_09220"/>
<dbReference type="Gene3D" id="3.30.460.10">
    <property type="entry name" value="Beta Polymerase, domain 2"/>
    <property type="match status" value="1"/>
</dbReference>
<gene>
    <name evidence="2" type="ORF">SPICUR_09220</name>
</gene>
<evidence type="ECO:0000313" key="2">
    <source>
        <dbReference type="EMBL" id="AGY92765.1"/>
    </source>
</evidence>
<dbReference type="InterPro" id="IPR002934">
    <property type="entry name" value="Polymerase_NTP_transf_dom"/>
</dbReference>